<keyword evidence="3" id="KW-1185">Reference proteome</keyword>
<evidence type="ECO:0000313" key="3">
    <source>
        <dbReference type="Proteomes" id="UP000294684"/>
    </source>
</evidence>
<sequence length="52" mass="5855">MRSFLRPIVGSNRGTSLPEHWKRILIFSLVATVYLFWVFVGYDLAGVLGLAS</sequence>
<dbReference type="STRING" id="1193051.LEP1GSC017_2585"/>
<evidence type="ECO:0000256" key="1">
    <source>
        <dbReference type="SAM" id="Phobius"/>
    </source>
</evidence>
<protein>
    <submittedName>
        <fullName evidence="2">Uncharacterized protein</fullName>
    </submittedName>
</protein>
<dbReference type="AlphaFoldDB" id="A0A4R8MZG7"/>
<proteinExistence type="predicted"/>
<name>A0A4R8MZG7_LEPME</name>
<reference evidence="2 3" key="1">
    <citation type="submission" date="2019-03" db="EMBL/GenBank/DDBJ databases">
        <title>Genomic Encyclopedia of Archaeal and Bacterial Type Strains, Phase II (KMG-II): from individual species to whole genera.</title>
        <authorList>
            <person name="Goeker M."/>
        </authorList>
    </citation>
    <scope>NUCLEOTIDE SEQUENCE [LARGE SCALE GENOMIC DNA]</scope>
    <source>
        <strain evidence="2 3">DSM 21537</strain>
    </source>
</reference>
<evidence type="ECO:0000313" key="2">
    <source>
        <dbReference type="EMBL" id="TDY72376.1"/>
    </source>
</evidence>
<accession>A0A4R8MZG7</accession>
<dbReference type="Proteomes" id="UP000294684">
    <property type="component" value="Unassembled WGS sequence"/>
</dbReference>
<gene>
    <name evidence="2" type="ORF">CLV96_1370</name>
</gene>
<dbReference type="EMBL" id="SORO01000001">
    <property type="protein sequence ID" value="TDY72376.1"/>
    <property type="molecule type" value="Genomic_DNA"/>
</dbReference>
<keyword evidence="1" id="KW-0812">Transmembrane</keyword>
<organism evidence="2 3">
    <name type="scientific">Leptospira meyeri</name>
    <dbReference type="NCBI Taxonomy" id="29508"/>
    <lineage>
        <taxon>Bacteria</taxon>
        <taxon>Pseudomonadati</taxon>
        <taxon>Spirochaetota</taxon>
        <taxon>Spirochaetia</taxon>
        <taxon>Leptospirales</taxon>
        <taxon>Leptospiraceae</taxon>
        <taxon>Leptospira</taxon>
    </lineage>
</organism>
<dbReference type="GeneID" id="79829268"/>
<keyword evidence="1" id="KW-1133">Transmembrane helix</keyword>
<feature type="transmembrane region" description="Helical" evidence="1">
    <location>
        <begin position="21"/>
        <end position="42"/>
    </location>
</feature>
<keyword evidence="1" id="KW-0472">Membrane</keyword>
<dbReference type="RefSeq" id="WP_004784112.1">
    <property type="nucleotide sequence ID" value="NZ_RQGE01000030.1"/>
</dbReference>
<comment type="caution">
    <text evidence="2">The sequence shown here is derived from an EMBL/GenBank/DDBJ whole genome shotgun (WGS) entry which is preliminary data.</text>
</comment>